<evidence type="ECO:0000256" key="1">
    <source>
        <dbReference type="SAM" id="MobiDB-lite"/>
    </source>
</evidence>
<feature type="compositionally biased region" description="Basic and acidic residues" evidence="1">
    <location>
        <begin position="1"/>
        <end position="21"/>
    </location>
</feature>
<proteinExistence type="predicted"/>
<dbReference type="SMART" id="SM00298">
    <property type="entry name" value="CHROMO"/>
    <property type="match status" value="1"/>
</dbReference>
<sequence>MPPIRTHEVIEISDSESEHFSISRKSRSATLVERSPSVETEYKDASRKRPARSHGPGKPYNVARTAVDDSGRFPKSILRSFVESQPVPSSITVSGQKLTPTKGFNIFWYWCAERKLIDDRRRTGLPVPWTDDAILRDNFFCNTFRVLDQVSQFIIKEVIEKGPSEPREILFRVLLFNMFTRPATWEYLEKELGPLTWKSYDQGKYFSVLSKAKKRGMKLYTGAFQKPAPIFGLGDNFKNHLALLEVWMTRDQLLDHINKAYYLADVFEFIASFPGMADFTGYQLLLNLGYTELLQFSGMDFVVPGLGAQSGLVKLFGGSLKKARVNVPGIEVDIIEWMTKHQKQHFQRLGLQCPVLGRDKLTMELADVEHAICEVDKYLRMSHPSLKGLHDRTHNKRGHFKPSSICPAKPTLPKAWSHPARKNVRVRAERPQIDKRYTVDYIGDMVKDKNGKVLYKVFWENYRDDQATWEPEEELKKDAPLKVEEFLESRRHRH</sequence>
<evidence type="ECO:0000313" key="3">
    <source>
        <dbReference type="EMBL" id="SJL08377.1"/>
    </source>
</evidence>
<dbReference type="GO" id="GO:0006338">
    <property type="term" value="P:chromatin remodeling"/>
    <property type="evidence" value="ECO:0007669"/>
    <property type="project" value="UniProtKB-ARBA"/>
</dbReference>
<dbReference type="OrthoDB" id="433924at2759"/>
<dbReference type="InterPro" id="IPR016197">
    <property type="entry name" value="Chromo-like_dom_sf"/>
</dbReference>
<accession>A0A284RI27</accession>
<dbReference type="InterPro" id="IPR023780">
    <property type="entry name" value="Chromo_domain"/>
</dbReference>
<dbReference type="InterPro" id="IPR040684">
    <property type="entry name" value="HMUDK_hel"/>
</dbReference>
<dbReference type="Pfam" id="PF00385">
    <property type="entry name" value="Chromo"/>
    <property type="match status" value="1"/>
</dbReference>
<dbReference type="OMA" id="NKIETWE"/>
<dbReference type="InterPro" id="IPR000953">
    <property type="entry name" value="Chromo/chromo_shadow_dom"/>
</dbReference>
<dbReference type="Pfam" id="PF18723">
    <property type="entry name" value="HMUDK_hel"/>
    <property type="match status" value="1"/>
</dbReference>
<gene>
    <name evidence="3" type="ORF">ARMOST_11740</name>
</gene>
<protein>
    <recommendedName>
        <fullName evidence="2">Chromo domain-containing protein</fullName>
    </recommendedName>
</protein>
<name>A0A284RI27_ARMOS</name>
<dbReference type="AlphaFoldDB" id="A0A284RI27"/>
<dbReference type="EMBL" id="FUEG01000009">
    <property type="protein sequence ID" value="SJL08377.1"/>
    <property type="molecule type" value="Genomic_DNA"/>
</dbReference>
<organism evidence="3 4">
    <name type="scientific">Armillaria ostoyae</name>
    <name type="common">Armillaria root rot fungus</name>
    <dbReference type="NCBI Taxonomy" id="47428"/>
    <lineage>
        <taxon>Eukaryota</taxon>
        <taxon>Fungi</taxon>
        <taxon>Dikarya</taxon>
        <taxon>Basidiomycota</taxon>
        <taxon>Agaricomycotina</taxon>
        <taxon>Agaricomycetes</taxon>
        <taxon>Agaricomycetidae</taxon>
        <taxon>Agaricales</taxon>
        <taxon>Marasmiineae</taxon>
        <taxon>Physalacriaceae</taxon>
        <taxon>Armillaria</taxon>
    </lineage>
</organism>
<evidence type="ECO:0000259" key="2">
    <source>
        <dbReference type="PROSITE" id="PS50013"/>
    </source>
</evidence>
<reference evidence="4" key="1">
    <citation type="journal article" date="2017" name="Nat. Ecol. Evol.">
        <title>Genome expansion and lineage-specific genetic innovations in the forest pathogenic fungi Armillaria.</title>
        <authorList>
            <person name="Sipos G."/>
            <person name="Prasanna A.N."/>
            <person name="Walter M.C."/>
            <person name="O'Connor E."/>
            <person name="Balint B."/>
            <person name="Krizsan K."/>
            <person name="Kiss B."/>
            <person name="Hess J."/>
            <person name="Varga T."/>
            <person name="Slot J."/>
            <person name="Riley R."/>
            <person name="Boka B."/>
            <person name="Rigling D."/>
            <person name="Barry K."/>
            <person name="Lee J."/>
            <person name="Mihaltcheva S."/>
            <person name="LaButti K."/>
            <person name="Lipzen A."/>
            <person name="Waldron R."/>
            <person name="Moloney N.M."/>
            <person name="Sperisen C."/>
            <person name="Kredics L."/>
            <person name="Vagvoelgyi C."/>
            <person name="Patrignani A."/>
            <person name="Fitzpatrick D."/>
            <person name="Nagy I."/>
            <person name="Doyle S."/>
            <person name="Anderson J.B."/>
            <person name="Grigoriev I.V."/>
            <person name="Gueldener U."/>
            <person name="Muensterkoetter M."/>
            <person name="Nagy L.G."/>
        </authorList>
    </citation>
    <scope>NUCLEOTIDE SEQUENCE [LARGE SCALE GENOMIC DNA]</scope>
    <source>
        <strain evidence="4">C18/9</strain>
    </source>
</reference>
<feature type="region of interest" description="Disordered" evidence="1">
    <location>
        <begin position="1"/>
        <end position="64"/>
    </location>
</feature>
<dbReference type="CDD" id="cd00024">
    <property type="entry name" value="CD_CSD"/>
    <property type="match status" value="1"/>
</dbReference>
<dbReference type="SUPFAM" id="SSF54160">
    <property type="entry name" value="Chromo domain-like"/>
    <property type="match status" value="1"/>
</dbReference>
<feature type="domain" description="Chromo" evidence="2">
    <location>
        <begin position="437"/>
        <end position="494"/>
    </location>
</feature>
<dbReference type="Gene3D" id="2.40.50.40">
    <property type="match status" value="1"/>
</dbReference>
<dbReference type="Proteomes" id="UP000219338">
    <property type="component" value="Unassembled WGS sequence"/>
</dbReference>
<evidence type="ECO:0000313" key="4">
    <source>
        <dbReference type="Proteomes" id="UP000219338"/>
    </source>
</evidence>
<dbReference type="STRING" id="47428.A0A284RI27"/>
<dbReference type="PROSITE" id="PS50013">
    <property type="entry name" value="CHROMO_2"/>
    <property type="match status" value="1"/>
</dbReference>
<keyword evidence="4" id="KW-1185">Reference proteome</keyword>